<name>A0A9D9NQE7_9BACT</name>
<keyword evidence="1" id="KW-1133">Transmembrane helix</keyword>
<protein>
    <submittedName>
        <fullName evidence="2">Uncharacterized protein</fullName>
    </submittedName>
</protein>
<gene>
    <name evidence="2" type="ORF">IAC87_03425</name>
</gene>
<evidence type="ECO:0000256" key="1">
    <source>
        <dbReference type="SAM" id="Phobius"/>
    </source>
</evidence>
<dbReference type="Proteomes" id="UP000823772">
    <property type="component" value="Unassembled WGS sequence"/>
</dbReference>
<proteinExistence type="predicted"/>
<feature type="transmembrane region" description="Helical" evidence="1">
    <location>
        <begin position="7"/>
        <end position="28"/>
    </location>
</feature>
<organism evidence="2 3">
    <name type="scientific">Candidatus Merdivivens faecigallinarum</name>
    <dbReference type="NCBI Taxonomy" id="2840871"/>
    <lineage>
        <taxon>Bacteria</taxon>
        <taxon>Pseudomonadati</taxon>
        <taxon>Bacteroidota</taxon>
        <taxon>Bacteroidia</taxon>
        <taxon>Bacteroidales</taxon>
        <taxon>Muribaculaceae</taxon>
        <taxon>Muribaculaceae incertae sedis</taxon>
        <taxon>Candidatus Merdivivens</taxon>
    </lineage>
</organism>
<dbReference type="EMBL" id="JADILY010000075">
    <property type="protein sequence ID" value="MBO8481578.1"/>
    <property type="molecule type" value="Genomic_DNA"/>
</dbReference>
<dbReference type="AlphaFoldDB" id="A0A9D9NQE7"/>
<evidence type="ECO:0000313" key="2">
    <source>
        <dbReference type="EMBL" id="MBO8481578.1"/>
    </source>
</evidence>
<sequence>MNRKTIIYCSLVVAVLLLATVICFSFLFSDEGGRSGHSRDRKDLPVSLEAVPSDAVMVLEFDDYARGAEVFSRLSLPPYVFSGKSAVPKVLRELPEKLKEVSGSRALDGLLRGDLSLSLHYSGHNRISPLVAITPADSSIVRQVAEAVSDISGDCVVRAEGGTVVFTDSEVLAESSLRHLSEGVSILDNPDFESMALSADRGTNLYVNHRNLGKLFSGCFNSGYLGYASFFQNFSYWSCYSLEEVGENGMDISGFDMHNVTVDEYSYVFNDLRPKSPTVFSVTPYYSSMALSLPVSDLTALVSNIDRYRDGQGCLDKMVDRRQELARKAGISPEEWASSLSIGEVAVIRFDTGGKETFVNMVKCGNPSAAGDTAVMKKYDYPGFLASLFGSVFSLAEEDYCVSVSGWLAIGPESAMRDFLNGSALELDLARYLSDAGLSDAFPSKSLLTVYLNFASDPDGLTSPFKTSLARSIAEGAAGYTVDMYAYSLVSGKNGAVPSLKVRLSDYEVPTVSRFDRDTVVVIPKGPWKVKNCGTGRTNLMYQQDNMYICLTEENGKGIWSAPFSSPICGNIDQLDYFENGKLQMIFASGSKLYVIDRLGRMVRPFPVDLGKEILLGPQVYDFNQNRKYNVMVLHTDNTLGLYDLKGRLRDDWVGFDTDETIKKLPRLMEINSSLYWVVTTSLQTVICDFTGKPVADFSGSKKMRPDVRIEPYAGNSVEIETYDGKMWVLDLKSGEFSRR</sequence>
<reference evidence="2" key="1">
    <citation type="submission" date="2020-10" db="EMBL/GenBank/DDBJ databases">
        <authorList>
            <person name="Gilroy R."/>
        </authorList>
    </citation>
    <scope>NUCLEOTIDE SEQUENCE</scope>
    <source>
        <strain evidence="2">B3-2255</strain>
    </source>
</reference>
<keyword evidence="1" id="KW-0472">Membrane</keyword>
<evidence type="ECO:0000313" key="3">
    <source>
        <dbReference type="Proteomes" id="UP000823772"/>
    </source>
</evidence>
<keyword evidence="1" id="KW-0812">Transmembrane</keyword>
<comment type="caution">
    <text evidence="2">The sequence shown here is derived from an EMBL/GenBank/DDBJ whole genome shotgun (WGS) entry which is preliminary data.</text>
</comment>
<reference evidence="2" key="2">
    <citation type="journal article" date="2021" name="PeerJ">
        <title>Extensive microbial diversity within the chicken gut microbiome revealed by metagenomics and culture.</title>
        <authorList>
            <person name="Gilroy R."/>
            <person name="Ravi A."/>
            <person name="Getino M."/>
            <person name="Pursley I."/>
            <person name="Horton D.L."/>
            <person name="Alikhan N.F."/>
            <person name="Baker D."/>
            <person name="Gharbi K."/>
            <person name="Hall N."/>
            <person name="Watson M."/>
            <person name="Adriaenssens E.M."/>
            <person name="Foster-Nyarko E."/>
            <person name="Jarju S."/>
            <person name="Secka A."/>
            <person name="Antonio M."/>
            <person name="Oren A."/>
            <person name="Chaudhuri R.R."/>
            <person name="La Ragione R."/>
            <person name="Hildebrand F."/>
            <person name="Pallen M.J."/>
        </authorList>
    </citation>
    <scope>NUCLEOTIDE SEQUENCE</scope>
    <source>
        <strain evidence="2">B3-2255</strain>
    </source>
</reference>
<accession>A0A9D9NQE7</accession>